<dbReference type="Proteomes" id="UP000216605">
    <property type="component" value="Unassembled WGS sequence"/>
</dbReference>
<dbReference type="PROSITE" id="PS51257">
    <property type="entry name" value="PROKAR_LIPOPROTEIN"/>
    <property type="match status" value="1"/>
</dbReference>
<dbReference type="RefSeq" id="WP_094412445.1">
    <property type="nucleotide sequence ID" value="NZ_NOXV01000168.1"/>
</dbReference>
<protein>
    <submittedName>
        <fullName evidence="2">Uncharacterized protein</fullName>
    </submittedName>
</protein>
<keyword evidence="3" id="KW-1185">Reference proteome</keyword>
<proteinExistence type="predicted"/>
<accession>A0A255ZQM4</accession>
<feature type="signal peptide" evidence="1">
    <location>
        <begin position="1"/>
        <end position="27"/>
    </location>
</feature>
<dbReference type="AlphaFoldDB" id="A0A255ZQM4"/>
<reference evidence="2 3" key="1">
    <citation type="submission" date="2017-07" db="EMBL/GenBank/DDBJ databases">
        <title>Flavobacterium cyanobacteriorum sp. nov., isolated from cyanobacterial aggregates in a eutrophic lake.</title>
        <authorList>
            <person name="Cai H."/>
        </authorList>
    </citation>
    <scope>NUCLEOTIDE SEQUENCE [LARGE SCALE GENOMIC DNA]</scope>
    <source>
        <strain evidence="2 3">TH021</strain>
    </source>
</reference>
<evidence type="ECO:0000313" key="2">
    <source>
        <dbReference type="EMBL" id="OYQ43803.1"/>
    </source>
</evidence>
<evidence type="ECO:0000256" key="1">
    <source>
        <dbReference type="SAM" id="SignalP"/>
    </source>
</evidence>
<gene>
    <name evidence="2" type="ORF">CHU92_02950</name>
</gene>
<comment type="caution">
    <text evidence="2">The sequence shown here is derived from an EMBL/GenBank/DDBJ whole genome shotgun (WGS) entry which is preliminary data.</text>
</comment>
<organism evidence="2 3">
    <name type="scientific">Flavobacterium cyanobacteriorum</name>
    <dbReference type="NCBI Taxonomy" id="2022802"/>
    <lineage>
        <taxon>Bacteria</taxon>
        <taxon>Pseudomonadati</taxon>
        <taxon>Bacteroidota</taxon>
        <taxon>Flavobacteriia</taxon>
        <taxon>Flavobacteriales</taxon>
        <taxon>Flavobacteriaceae</taxon>
        <taxon>Flavobacterium</taxon>
    </lineage>
</organism>
<name>A0A255ZQM4_9FLAO</name>
<dbReference type="OrthoDB" id="1354370at2"/>
<sequence>MKKNITKGISFLFIAAMIISCSQESTATDESVVVAGDNPVQNYARGSVWDDVLGIDNQDGTFSIVPDKQLLLKDMQDILDKGGMPTTLVDIIIVEKSAVNNPSDKALMIVGLDNQGTSIGIWLRRAQQESFELVLDKTFDLIAIACRGCTDGCNLQYLTIDGKKVPYCNENGCMIDCDKLESSF</sequence>
<keyword evidence="1" id="KW-0732">Signal</keyword>
<dbReference type="EMBL" id="NOXV01000168">
    <property type="protein sequence ID" value="OYQ43803.1"/>
    <property type="molecule type" value="Genomic_DNA"/>
</dbReference>
<feature type="chain" id="PRO_5013055838" evidence="1">
    <location>
        <begin position="28"/>
        <end position="184"/>
    </location>
</feature>
<evidence type="ECO:0000313" key="3">
    <source>
        <dbReference type="Proteomes" id="UP000216605"/>
    </source>
</evidence>